<evidence type="ECO:0000256" key="5">
    <source>
        <dbReference type="ARBA" id="ARBA00022679"/>
    </source>
</evidence>
<dbReference type="RefSeq" id="WP_338603947.1">
    <property type="nucleotide sequence ID" value="NZ_CP146016.1"/>
</dbReference>
<evidence type="ECO:0000256" key="1">
    <source>
        <dbReference type="ARBA" id="ARBA00004141"/>
    </source>
</evidence>
<evidence type="ECO:0000256" key="8">
    <source>
        <dbReference type="ARBA" id="ARBA00023136"/>
    </source>
</evidence>
<dbReference type="EMBL" id="CP146016">
    <property type="protein sequence ID" value="WWQ61506.1"/>
    <property type="molecule type" value="Genomic_DNA"/>
</dbReference>
<dbReference type="Gene3D" id="3.90.550.10">
    <property type="entry name" value="Spore Coat Polysaccharide Biosynthesis Protein SpsA, Chain A"/>
    <property type="match status" value="1"/>
</dbReference>
<name>A0AAX4L582_9CREN</name>
<dbReference type="PANTHER" id="PTHR12726:SF0">
    <property type="entry name" value="CERAMIDE GLUCOSYLTRANSFERASE"/>
    <property type="match status" value="1"/>
</dbReference>
<dbReference type="InterPro" id="IPR025993">
    <property type="entry name" value="Ceramide_glucosylTrfase"/>
</dbReference>
<keyword evidence="4" id="KW-0328">Glycosyltransferase</keyword>
<accession>A0AAX4L582</accession>
<dbReference type="SUPFAM" id="SSF53448">
    <property type="entry name" value="Nucleotide-diphospho-sugar transferases"/>
    <property type="match status" value="1"/>
</dbReference>
<evidence type="ECO:0000256" key="2">
    <source>
        <dbReference type="ARBA" id="ARBA00004760"/>
    </source>
</evidence>
<dbReference type="GeneID" id="89336178"/>
<sequence>MEYYYFILYFLVFIVDILIILQTYKEIKLRKTVNGSFMDKVSIIVPIKGIDVGLERNVESLLSQDYPYPYEVIYVVEKGDEVENLLSKYNVKIVYSDYNCDICSGKIRAQLSGILRASNKVIVFADSDTFYPRDWLKNLVSPLDKYDATTTFSWPSPSRISLSNLIRAGFWTLGFESQSLESSRFLWGGSMALKREFFDDEVLDELSKEWCDDCTLTRIVKRRGGKIGFVINAIPLNVYDESNLISWSSRQIITILAYSPRGAKAYLVVGTFFTLILIYTLVFHNIITFTPYILWIVKNLIRGIRYPKQALIASIMSVVAIPYALFLLIYNWNKREVYWRGKKYIVKPLKQK</sequence>
<dbReference type="PANTHER" id="PTHR12726">
    <property type="entry name" value="CERAMIDE GLUCOSYLTRANSFERASE"/>
    <property type="match status" value="1"/>
</dbReference>
<dbReference type="InterPro" id="IPR001173">
    <property type="entry name" value="Glyco_trans_2-like"/>
</dbReference>
<evidence type="ECO:0000256" key="6">
    <source>
        <dbReference type="ARBA" id="ARBA00022692"/>
    </source>
</evidence>
<dbReference type="FunFam" id="3.90.550.10:FF:000232">
    <property type="entry name" value="Glycosyl transferase family 2"/>
    <property type="match status" value="1"/>
</dbReference>
<dbReference type="InterPro" id="IPR029044">
    <property type="entry name" value="Nucleotide-diphossugar_trans"/>
</dbReference>
<evidence type="ECO:0000313" key="11">
    <source>
        <dbReference type="EMBL" id="WWQ61506.1"/>
    </source>
</evidence>
<dbReference type="GO" id="GO:0008120">
    <property type="term" value="F:ceramide glucosyltransferase activity"/>
    <property type="evidence" value="ECO:0007669"/>
    <property type="project" value="TreeGrafter"/>
</dbReference>
<evidence type="ECO:0000256" key="3">
    <source>
        <dbReference type="ARBA" id="ARBA00004991"/>
    </source>
</evidence>
<evidence type="ECO:0000256" key="7">
    <source>
        <dbReference type="ARBA" id="ARBA00022989"/>
    </source>
</evidence>
<feature type="domain" description="Glycosyltransferase 2-like" evidence="10">
    <location>
        <begin position="42"/>
        <end position="150"/>
    </location>
</feature>
<keyword evidence="7 9" id="KW-1133">Transmembrane helix</keyword>
<evidence type="ECO:0000259" key="10">
    <source>
        <dbReference type="Pfam" id="PF00535"/>
    </source>
</evidence>
<dbReference type="Pfam" id="PF00535">
    <property type="entry name" value="Glycos_transf_2"/>
    <property type="match status" value="1"/>
</dbReference>
<feature type="transmembrane region" description="Helical" evidence="9">
    <location>
        <begin position="310"/>
        <end position="332"/>
    </location>
</feature>
<keyword evidence="6 9" id="KW-0812">Transmembrane</keyword>
<proteinExistence type="predicted"/>
<gene>
    <name evidence="11" type="ORF">V6M85_05380</name>
</gene>
<dbReference type="GO" id="GO:0006679">
    <property type="term" value="P:glucosylceramide biosynthetic process"/>
    <property type="evidence" value="ECO:0007669"/>
    <property type="project" value="TreeGrafter"/>
</dbReference>
<evidence type="ECO:0000313" key="12">
    <source>
        <dbReference type="Proteomes" id="UP001432202"/>
    </source>
</evidence>
<comment type="pathway">
    <text evidence="2">Lipid metabolism; sphingolipid metabolism.</text>
</comment>
<organism evidence="11 12">
    <name type="scientific">Sulfolobus tengchongensis</name>
    <dbReference type="NCBI Taxonomy" id="207809"/>
    <lineage>
        <taxon>Archaea</taxon>
        <taxon>Thermoproteota</taxon>
        <taxon>Thermoprotei</taxon>
        <taxon>Sulfolobales</taxon>
        <taxon>Sulfolobaceae</taxon>
        <taxon>Sulfolobus</taxon>
    </lineage>
</organism>
<keyword evidence="12" id="KW-1185">Reference proteome</keyword>
<dbReference type="AlphaFoldDB" id="A0AAX4L582"/>
<protein>
    <submittedName>
        <fullName evidence="11">Glycosyltransferase family 2 protein</fullName>
    </submittedName>
</protein>
<keyword evidence="8 9" id="KW-0472">Membrane</keyword>
<dbReference type="Proteomes" id="UP001432202">
    <property type="component" value="Chromosome"/>
</dbReference>
<feature type="transmembrane region" description="Helical" evidence="9">
    <location>
        <begin position="6"/>
        <end position="24"/>
    </location>
</feature>
<comment type="subcellular location">
    <subcellularLocation>
        <location evidence="1">Membrane</location>
        <topology evidence="1">Multi-pass membrane protein</topology>
    </subcellularLocation>
</comment>
<dbReference type="GO" id="GO:0016020">
    <property type="term" value="C:membrane"/>
    <property type="evidence" value="ECO:0007669"/>
    <property type="project" value="UniProtKB-SubCell"/>
</dbReference>
<comment type="pathway">
    <text evidence="3">Sphingolipid metabolism.</text>
</comment>
<reference evidence="11 12" key="1">
    <citation type="submission" date="2024-02" db="EMBL/GenBank/DDBJ databases">
        <title>STSV induces naive adaptation in Sulfolobus.</title>
        <authorList>
            <person name="Xiang X."/>
            <person name="Song M."/>
        </authorList>
    </citation>
    <scope>NUCLEOTIDE SEQUENCE [LARGE SCALE GENOMIC DNA]</scope>
    <source>
        <strain evidence="11 12">RT2</strain>
    </source>
</reference>
<evidence type="ECO:0000256" key="9">
    <source>
        <dbReference type="SAM" id="Phobius"/>
    </source>
</evidence>
<evidence type="ECO:0000256" key="4">
    <source>
        <dbReference type="ARBA" id="ARBA00022676"/>
    </source>
</evidence>
<keyword evidence="5" id="KW-0808">Transferase</keyword>
<feature type="transmembrane region" description="Helical" evidence="9">
    <location>
        <begin position="265"/>
        <end position="290"/>
    </location>
</feature>